<reference evidence="2" key="1">
    <citation type="submission" date="2022-11" db="EMBL/GenBank/DDBJ databases">
        <authorList>
            <person name="Morgan W.R."/>
            <person name="Tartar A."/>
        </authorList>
    </citation>
    <scope>NUCLEOTIDE SEQUENCE</scope>
    <source>
        <strain evidence="2">ARSEF 373</strain>
    </source>
</reference>
<feature type="compositionally biased region" description="Low complexity" evidence="1">
    <location>
        <begin position="195"/>
        <end position="247"/>
    </location>
</feature>
<protein>
    <submittedName>
        <fullName evidence="2">Uncharacterized protein</fullName>
    </submittedName>
</protein>
<comment type="caution">
    <text evidence="2">The sequence shown here is derived from an EMBL/GenBank/DDBJ whole genome shotgun (WGS) entry which is preliminary data.</text>
</comment>
<name>A0AAV2YJ81_9STRA</name>
<evidence type="ECO:0000313" key="2">
    <source>
        <dbReference type="EMBL" id="DAZ94125.1"/>
    </source>
</evidence>
<feature type="compositionally biased region" description="Basic and acidic residues" evidence="1">
    <location>
        <begin position="96"/>
        <end position="106"/>
    </location>
</feature>
<feature type="region of interest" description="Disordered" evidence="1">
    <location>
        <begin position="143"/>
        <end position="247"/>
    </location>
</feature>
<gene>
    <name evidence="2" type="ORF">N0F65_010369</name>
</gene>
<evidence type="ECO:0000313" key="3">
    <source>
        <dbReference type="Proteomes" id="UP001146120"/>
    </source>
</evidence>
<organism evidence="2 3">
    <name type="scientific">Lagenidium giganteum</name>
    <dbReference type="NCBI Taxonomy" id="4803"/>
    <lineage>
        <taxon>Eukaryota</taxon>
        <taxon>Sar</taxon>
        <taxon>Stramenopiles</taxon>
        <taxon>Oomycota</taxon>
        <taxon>Peronosporomycetes</taxon>
        <taxon>Pythiales</taxon>
        <taxon>Pythiaceae</taxon>
    </lineage>
</organism>
<reference evidence="2" key="2">
    <citation type="journal article" date="2023" name="Microbiol Resour">
        <title>Decontamination and Annotation of the Draft Genome Sequence of the Oomycete Lagenidium giganteum ARSEF 373.</title>
        <authorList>
            <person name="Morgan W.R."/>
            <person name="Tartar A."/>
        </authorList>
    </citation>
    <scope>NUCLEOTIDE SEQUENCE</scope>
    <source>
        <strain evidence="2">ARSEF 373</strain>
    </source>
</reference>
<dbReference type="AlphaFoldDB" id="A0AAV2YJ81"/>
<feature type="compositionally biased region" description="Low complexity" evidence="1">
    <location>
        <begin position="148"/>
        <end position="158"/>
    </location>
</feature>
<sequence>MAKENDAQNANRPKSKVIVVASRYAQALQKTNLEAQSTIAANPRRATVNSTPTHATATPATRTTRTSTARPASASSSLSRARSTGTASATGTTTKRTLEDRKRSRADAGMATPTSTSLVVSTREAPPQDLRQRLREFRASKELQRQLSASARAPPISRSEVRQTLQRPGMPPRIANGERLQHRLVARSLSRALDPTTTPRSATPRSASARALVTAPSSVPRAPSSASAASTPRSRVASAAANTSSASLSEKDELDLIECMYYQLRFVEAKARQTFEKQQREAERQILAVYETLQAKMQLLHDTTLRLDREKHIQRLEQHLEQQAMPLVQVATQLPACLRQLHAMCTAVEASLHRMPTPRVTCHPVELKRQMESLTAEIERLLSTLHQHGIDRAAADAVSFERSLEHNTDQISSLLMQVGNLIEELLQEVNSESSMAIHQIQQARIKEPPLAFLAKRQSTLVGHQAQ</sequence>
<keyword evidence="3" id="KW-1185">Reference proteome</keyword>
<dbReference type="EMBL" id="DAKRPA010000267">
    <property type="protein sequence ID" value="DAZ94125.1"/>
    <property type="molecule type" value="Genomic_DNA"/>
</dbReference>
<dbReference type="Proteomes" id="UP001146120">
    <property type="component" value="Unassembled WGS sequence"/>
</dbReference>
<accession>A0AAV2YJ81</accession>
<proteinExistence type="predicted"/>
<feature type="compositionally biased region" description="Low complexity" evidence="1">
    <location>
        <begin position="50"/>
        <end position="95"/>
    </location>
</feature>
<feature type="region of interest" description="Disordered" evidence="1">
    <location>
        <begin position="34"/>
        <end position="130"/>
    </location>
</feature>
<evidence type="ECO:0000256" key="1">
    <source>
        <dbReference type="SAM" id="MobiDB-lite"/>
    </source>
</evidence>